<evidence type="ECO:0000313" key="2">
    <source>
        <dbReference type="Proteomes" id="UP000827872"/>
    </source>
</evidence>
<dbReference type="EMBL" id="CM037616">
    <property type="protein sequence ID" value="KAH7993810.1"/>
    <property type="molecule type" value="Genomic_DNA"/>
</dbReference>
<reference evidence="1" key="1">
    <citation type="submission" date="2021-08" db="EMBL/GenBank/DDBJ databases">
        <title>The first chromosome-level gecko genome reveals the dynamic sex chromosomes of Neotropical dwarf geckos (Sphaerodactylidae: Sphaerodactylus).</title>
        <authorList>
            <person name="Pinto B.J."/>
            <person name="Keating S.E."/>
            <person name="Gamble T."/>
        </authorList>
    </citation>
    <scope>NUCLEOTIDE SEQUENCE</scope>
    <source>
        <strain evidence="1">TG3544</strain>
    </source>
</reference>
<keyword evidence="2" id="KW-1185">Reference proteome</keyword>
<sequence length="209" mass="23601">MVASYKSRHGTETPSLLSSYRWQIVLQNGEKETQFDPSPALGHRSKQQRWRRAQSQTEGQLSQHSTEQKPPEATRPAAKRSVFQRAFSTPAKMPKTQEGGSKLSLRKYLRSVSHWKNQETALQPERETEEASKREDSAVPTTPSALVTTRDAPLWDVASVSLLDRQLVLLGRDEESLLQSHERAGSSVSETSSVYPVLRGQLRYDEQEV</sequence>
<accession>A0ACB8EMU0</accession>
<protein>
    <submittedName>
        <fullName evidence="1">Uncharacterized protein</fullName>
    </submittedName>
</protein>
<organism evidence="1 2">
    <name type="scientific">Sphaerodactylus townsendi</name>
    <dbReference type="NCBI Taxonomy" id="933632"/>
    <lineage>
        <taxon>Eukaryota</taxon>
        <taxon>Metazoa</taxon>
        <taxon>Chordata</taxon>
        <taxon>Craniata</taxon>
        <taxon>Vertebrata</taxon>
        <taxon>Euteleostomi</taxon>
        <taxon>Lepidosauria</taxon>
        <taxon>Squamata</taxon>
        <taxon>Bifurcata</taxon>
        <taxon>Gekkota</taxon>
        <taxon>Sphaerodactylidae</taxon>
        <taxon>Sphaerodactylus</taxon>
    </lineage>
</organism>
<gene>
    <name evidence="1" type="ORF">K3G42_032360</name>
</gene>
<comment type="caution">
    <text evidence="1">The sequence shown here is derived from an EMBL/GenBank/DDBJ whole genome shotgun (WGS) entry which is preliminary data.</text>
</comment>
<proteinExistence type="predicted"/>
<evidence type="ECO:0000313" key="1">
    <source>
        <dbReference type="EMBL" id="KAH7993810.1"/>
    </source>
</evidence>
<name>A0ACB8EMU0_9SAUR</name>
<dbReference type="Proteomes" id="UP000827872">
    <property type="component" value="Linkage Group LG03"/>
</dbReference>